<proteinExistence type="predicted"/>
<evidence type="ECO:0000313" key="1">
    <source>
        <dbReference type="EMBL" id="JAP60265.1"/>
    </source>
</evidence>
<protein>
    <submittedName>
        <fullName evidence="1">Uncharacterized protein</fullName>
    </submittedName>
</protein>
<accession>A0A0V0J3R9</accession>
<gene>
    <name evidence="1" type="ORF">TR154447</name>
</gene>
<organism evidence="1">
    <name type="scientific">Schistocephalus solidus</name>
    <name type="common">Tapeworm</name>
    <dbReference type="NCBI Taxonomy" id="70667"/>
    <lineage>
        <taxon>Eukaryota</taxon>
        <taxon>Metazoa</taxon>
        <taxon>Spiralia</taxon>
        <taxon>Lophotrochozoa</taxon>
        <taxon>Platyhelminthes</taxon>
        <taxon>Cestoda</taxon>
        <taxon>Eucestoda</taxon>
        <taxon>Diphyllobothriidea</taxon>
        <taxon>Diphyllobothriidae</taxon>
        <taxon>Schistocephalus</taxon>
    </lineage>
</organism>
<dbReference type="AlphaFoldDB" id="A0A0V0J3R9"/>
<dbReference type="EMBL" id="GEEE01004327">
    <property type="protein sequence ID" value="JAP58898.1"/>
    <property type="molecule type" value="Transcribed_RNA"/>
</dbReference>
<reference evidence="1" key="1">
    <citation type="submission" date="2016-01" db="EMBL/GenBank/DDBJ databases">
        <title>Reference transcriptome for the parasite Schistocephalus solidus: insights into the molecular evolution of parasitism.</title>
        <authorList>
            <person name="Hebert F.O."/>
            <person name="Grambauer S."/>
            <person name="Barber I."/>
            <person name="Landry C.R."/>
            <person name="Aubin-Horth N."/>
        </authorList>
    </citation>
    <scope>NUCLEOTIDE SEQUENCE</scope>
</reference>
<name>A0A0V0J3R9_SCHSO</name>
<sequence>MSVQCSLMYSYLTCRIASSQTLSVLHLSDLENLLCARHFRRGWDSKICHPSFQLDYRIHFKEPKFFFYCCTMSAIVPMRVLHRSGEGPLGERRSHRTRIPT</sequence>
<dbReference type="EMBL" id="GEEE01002960">
    <property type="protein sequence ID" value="JAP60265.1"/>
    <property type="molecule type" value="Transcribed_RNA"/>
</dbReference>